<feature type="region of interest" description="Disordered" evidence="1">
    <location>
        <begin position="46"/>
        <end position="100"/>
    </location>
</feature>
<evidence type="ECO:0000256" key="1">
    <source>
        <dbReference type="SAM" id="MobiDB-lite"/>
    </source>
</evidence>
<keyword evidence="2" id="KW-0472">Membrane</keyword>
<dbReference type="Proteomes" id="UP001551695">
    <property type="component" value="Unassembled WGS sequence"/>
</dbReference>
<evidence type="ECO:0000259" key="3">
    <source>
        <dbReference type="Pfam" id="PF13399"/>
    </source>
</evidence>
<evidence type="ECO:0000256" key="2">
    <source>
        <dbReference type="SAM" id="Phobius"/>
    </source>
</evidence>
<reference evidence="4 5" key="1">
    <citation type="submission" date="2024-06" db="EMBL/GenBank/DDBJ databases">
        <title>The Natural Products Discovery Center: Release of the First 8490 Sequenced Strains for Exploring Actinobacteria Biosynthetic Diversity.</title>
        <authorList>
            <person name="Kalkreuter E."/>
            <person name="Kautsar S.A."/>
            <person name="Yang D."/>
            <person name="Bader C.D."/>
            <person name="Teijaro C.N."/>
            <person name="Fluegel L."/>
            <person name="Davis C.M."/>
            <person name="Simpson J.R."/>
            <person name="Lauterbach L."/>
            <person name="Steele A.D."/>
            <person name="Gui C."/>
            <person name="Meng S."/>
            <person name="Li G."/>
            <person name="Viehrig K."/>
            <person name="Ye F."/>
            <person name="Su P."/>
            <person name="Kiefer A.F."/>
            <person name="Nichols A."/>
            <person name="Cepeda A.J."/>
            <person name="Yan W."/>
            <person name="Fan B."/>
            <person name="Jiang Y."/>
            <person name="Adhikari A."/>
            <person name="Zheng C.-J."/>
            <person name="Schuster L."/>
            <person name="Cowan T.M."/>
            <person name="Smanski M.J."/>
            <person name="Chevrette M.G."/>
            <person name="De Carvalho L.P.S."/>
            <person name="Shen B."/>
        </authorList>
    </citation>
    <scope>NUCLEOTIDE SEQUENCE [LARGE SCALE GENOMIC DNA]</scope>
    <source>
        <strain evidence="4 5">NPDC050403</strain>
    </source>
</reference>
<gene>
    <name evidence="4" type="ORF">AB0I48_28105</name>
</gene>
<evidence type="ECO:0000313" key="4">
    <source>
        <dbReference type="EMBL" id="MEV0711436.1"/>
    </source>
</evidence>
<keyword evidence="2" id="KW-1133">Transmembrane helix</keyword>
<dbReference type="Pfam" id="PF13399">
    <property type="entry name" value="LytR_C"/>
    <property type="match status" value="1"/>
</dbReference>
<feature type="domain" description="LytR/CpsA/Psr regulator C-terminal" evidence="3">
    <location>
        <begin position="103"/>
        <end position="188"/>
    </location>
</feature>
<keyword evidence="5" id="KW-1185">Reference proteome</keyword>
<dbReference type="RefSeq" id="WP_357787795.1">
    <property type="nucleotide sequence ID" value="NZ_JBFAKC010000015.1"/>
</dbReference>
<comment type="caution">
    <text evidence="4">The sequence shown here is derived from an EMBL/GenBank/DDBJ whole genome shotgun (WGS) entry which is preliminary data.</text>
</comment>
<proteinExistence type="predicted"/>
<keyword evidence="2" id="KW-0812">Transmembrane</keyword>
<sequence length="191" mass="18662">MSYPNPTSGGPPLRALAMVLIALAIVFAGLGAMSLSSSEADDSTVAESTDATSAAPTTTAARVTTSAASATTTAETTTATTAPTTTAAPTTPAPPPAAAVDRTVPVRVLNNSVVAGLASRTASQLQADGWTNVSSGNYASGNIAKTTVYYGDSPGEREAALAIAQELGAPAEPKSAGVDQGAGVVVILAGN</sequence>
<protein>
    <submittedName>
        <fullName evidence="4">LytR C-terminal domain-containing protein</fullName>
    </submittedName>
</protein>
<dbReference type="EMBL" id="JBFAKC010000015">
    <property type="protein sequence ID" value="MEV0711436.1"/>
    <property type="molecule type" value="Genomic_DNA"/>
</dbReference>
<feature type="compositionally biased region" description="Low complexity" evidence="1">
    <location>
        <begin position="46"/>
        <end position="90"/>
    </location>
</feature>
<evidence type="ECO:0000313" key="5">
    <source>
        <dbReference type="Proteomes" id="UP001551695"/>
    </source>
</evidence>
<accession>A0ABV3G1X7</accession>
<organism evidence="4 5">
    <name type="scientific">Nocardia aurea</name>
    <dbReference type="NCBI Taxonomy" id="2144174"/>
    <lineage>
        <taxon>Bacteria</taxon>
        <taxon>Bacillati</taxon>
        <taxon>Actinomycetota</taxon>
        <taxon>Actinomycetes</taxon>
        <taxon>Mycobacteriales</taxon>
        <taxon>Nocardiaceae</taxon>
        <taxon>Nocardia</taxon>
    </lineage>
</organism>
<name>A0ABV3G1X7_9NOCA</name>
<feature type="transmembrane region" description="Helical" evidence="2">
    <location>
        <begin position="12"/>
        <end position="33"/>
    </location>
</feature>
<dbReference type="InterPro" id="IPR027381">
    <property type="entry name" value="LytR/CpsA/Psr_C"/>
</dbReference>
<dbReference type="Gene3D" id="3.30.70.2390">
    <property type="match status" value="1"/>
</dbReference>